<keyword evidence="3 14" id="KW-0716">Sensory transduction</keyword>
<accession>A0AAV3B4A5</accession>
<evidence type="ECO:0000256" key="14">
    <source>
        <dbReference type="RuleBase" id="RU363047"/>
    </source>
</evidence>
<dbReference type="PRINTS" id="PR00237">
    <property type="entry name" value="GPCRRHODOPSN"/>
</dbReference>
<dbReference type="GO" id="GO:0005886">
    <property type="term" value="C:plasma membrane"/>
    <property type="evidence" value="ECO:0007669"/>
    <property type="project" value="UniProtKB-SubCell"/>
</dbReference>
<comment type="similarity">
    <text evidence="13">Belongs to the G-protein coupled receptor 1 family.</text>
</comment>
<keyword evidence="17" id="KW-1185">Reference proteome</keyword>
<evidence type="ECO:0000256" key="13">
    <source>
        <dbReference type="RuleBase" id="RU000688"/>
    </source>
</evidence>
<dbReference type="GO" id="GO:0004930">
    <property type="term" value="F:G protein-coupled receptor activity"/>
    <property type="evidence" value="ECO:0007669"/>
    <property type="project" value="UniProtKB-KW"/>
</dbReference>
<evidence type="ECO:0000256" key="10">
    <source>
        <dbReference type="ARBA" id="ARBA00023170"/>
    </source>
</evidence>
<dbReference type="FunFam" id="1.20.1070.10:FF:000010">
    <property type="entry name" value="Olfactory receptor"/>
    <property type="match status" value="1"/>
</dbReference>
<keyword evidence="4 13" id="KW-0812">Transmembrane</keyword>
<dbReference type="InterPro" id="IPR017452">
    <property type="entry name" value="GPCR_Rhodpsn_7TM"/>
</dbReference>
<proteinExistence type="inferred from homology"/>
<dbReference type="GO" id="GO:0004984">
    <property type="term" value="F:olfactory receptor activity"/>
    <property type="evidence" value="ECO:0007669"/>
    <property type="project" value="InterPro"/>
</dbReference>
<evidence type="ECO:0000259" key="15">
    <source>
        <dbReference type="PROSITE" id="PS50262"/>
    </source>
</evidence>
<keyword evidence="11" id="KW-0325">Glycoprotein</keyword>
<protein>
    <recommendedName>
        <fullName evidence="14">Olfactory receptor</fullName>
    </recommendedName>
</protein>
<keyword evidence="2 14" id="KW-1003">Cell membrane</keyword>
<keyword evidence="8 14" id="KW-0472">Membrane</keyword>
<organism evidence="16 17">
    <name type="scientific">Pyxicephalus adspersus</name>
    <name type="common">African bullfrog</name>
    <dbReference type="NCBI Taxonomy" id="30357"/>
    <lineage>
        <taxon>Eukaryota</taxon>
        <taxon>Metazoa</taxon>
        <taxon>Chordata</taxon>
        <taxon>Craniata</taxon>
        <taxon>Vertebrata</taxon>
        <taxon>Euteleostomi</taxon>
        <taxon>Amphibia</taxon>
        <taxon>Batrachia</taxon>
        <taxon>Anura</taxon>
        <taxon>Neobatrachia</taxon>
        <taxon>Ranoidea</taxon>
        <taxon>Pyxicephalidae</taxon>
        <taxon>Pyxicephalinae</taxon>
        <taxon>Pyxicephalus</taxon>
    </lineage>
</organism>
<feature type="transmembrane region" description="Helical" evidence="14">
    <location>
        <begin position="23"/>
        <end position="49"/>
    </location>
</feature>
<name>A0AAV3B4A5_PYXAD</name>
<evidence type="ECO:0000256" key="6">
    <source>
        <dbReference type="ARBA" id="ARBA00022989"/>
    </source>
</evidence>
<keyword evidence="9" id="KW-1015">Disulfide bond</keyword>
<evidence type="ECO:0000256" key="8">
    <source>
        <dbReference type="ARBA" id="ARBA00023136"/>
    </source>
</evidence>
<dbReference type="Proteomes" id="UP001181693">
    <property type="component" value="Unassembled WGS sequence"/>
</dbReference>
<evidence type="ECO:0000256" key="7">
    <source>
        <dbReference type="ARBA" id="ARBA00023040"/>
    </source>
</evidence>
<dbReference type="EMBL" id="DYDO01000002">
    <property type="protein sequence ID" value="DBA29693.1"/>
    <property type="molecule type" value="Genomic_DNA"/>
</dbReference>
<keyword evidence="7 13" id="KW-0297">G-protein coupled receptor</keyword>
<dbReference type="InterPro" id="IPR000276">
    <property type="entry name" value="GPCR_Rhodpsn"/>
</dbReference>
<feature type="transmembrane region" description="Helical" evidence="14">
    <location>
        <begin position="236"/>
        <end position="258"/>
    </location>
</feature>
<keyword evidence="5 14" id="KW-0552">Olfaction</keyword>
<feature type="transmembrane region" description="Helical" evidence="14">
    <location>
        <begin position="144"/>
        <end position="166"/>
    </location>
</feature>
<gene>
    <name evidence="16" type="ORF">GDO54_005755</name>
</gene>
<evidence type="ECO:0000256" key="12">
    <source>
        <dbReference type="ARBA" id="ARBA00023224"/>
    </source>
</evidence>
<feature type="domain" description="G-protein coupled receptors family 1 profile" evidence="15">
    <location>
        <begin position="39"/>
        <end position="287"/>
    </location>
</feature>
<dbReference type="PROSITE" id="PS00237">
    <property type="entry name" value="G_PROTEIN_RECEP_F1_1"/>
    <property type="match status" value="1"/>
</dbReference>
<feature type="transmembrane region" description="Helical" evidence="14">
    <location>
        <begin position="200"/>
        <end position="224"/>
    </location>
</feature>
<dbReference type="PRINTS" id="PR00245">
    <property type="entry name" value="OLFACTORYR"/>
</dbReference>
<evidence type="ECO:0000256" key="9">
    <source>
        <dbReference type="ARBA" id="ARBA00023157"/>
    </source>
</evidence>
<evidence type="ECO:0000256" key="1">
    <source>
        <dbReference type="ARBA" id="ARBA00004651"/>
    </source>
</evidence>
<dbReference type="PANTHER" id="PTHR24242:SF253">
    <property type="entry name" value="OLFACTORY RECEPTOR-RELATED"/>
    <property type="match status" value="1"/>
</dbReference>
<dbReference type="PROSITE" id="PS50262">
    <property type="entry name" value="G_PROTEIN_RECEP_F1_2"/>
    <property type="match status" value="1"/>
</dbReference>
<keyword evidence="10 13" id="KW-0675">Receptor</keyword>
<dbReference type="Pfam" id="PF13853">
    <property type="entry name" value="7tm_4"/>
    <property type="match status" value="1"/>
</dbReference>
<dbReference type="InterPro" id="IPR000725">
    <property type="entry name" value="Olfact_rcpt"/>
</dbReference>
<dbReference type="SUPFAM" id="SSF81321">
    <property type="entry name" value="Family A G protein-coupled receptor-like"/>
    <property type="match status" value="1"/>
</dbReference>
<evidence type="ECO:0000256" key="11">
    <source>
        <dbReference type="ARBA" id="ARBA00023180"/>
    </source>
</evidence>
<evidence type="ECO:0000313" key="16">
    <source>
        <dbReference type="EMBL" id="DBA29693.1"/>
    </source>
</evidence>
<evidence type="ECO:0000256" key="2">
    <source>
        <dbReference type="ARBA" id="ARBA00022475"/>
    </source>
</evidence>
<comment type="caution">
    <text evidence="16">The sequence shown here is derived from an EMBL/GenBank/DDBJ whole genome shotgun (WGS) entry which is preliminary data.</text>
</comment>
<keyword evidence="12 13" id="KW-0807">Transducer</keyword>
<comment type="subcellular location">
    <subcellularLocation>
        <location evidence="1 14">Cell membrane</location>
        <topology evidence="1 14">Multi-pass membrane protein</topology>
    </subcellularLocation>
</comment>
<keyword evidence="6 14" id="KW-1133">Transmembrane helix</keyword>
<sequence length="306" mass="34973">MHNPNNITTLLFVGFHDLHRFKLLLFTILFMTYCLTICGNLVIITLVYYNKSLHTPMYFFLSQLSVTDIILTTDISPNMLNIVLHEQTFISVSGCISQLHIFASAEMLECFILTLMSYDRYLAICSPLQYALIMNHVLCIKLTFVSWLLSCSIPFIITFSILQLHFCGPNTIDHFFCDFYPLVKLSWSDPSIVILEATVVSMHVIVVPFVLIVASYMFIVVTILKITSFSGRLKSFSTCSSHLAVVSIFYGTLIATYMLPKEKSQVVSKALSLLYTVFTPLFNPFIYSLRNKDIKKAWRNVLPKFL</sequence>
<evidence type="ECO:0000256" key="3">
    <source>
        <dbReference type="ARBA" id="ARBA00022606"/>
    </source>
</evidence>
<reference evidence="16" key="1">
    <citation type="thesis" date="2020" institute="ProQuest LLC" country="789 East Eisenhower Parkway, Ann Arbor, MI, USA">
        <title>Comparative Genomics and Chromosome Evolution.</title>
        <authorList>
            <person name="Mudd A.B."/>
        </authorList>
    </citation>
    <scope>NUCLEOTIDE SEQUENCE</scope>
    <source>
        <strain evidence="16">1538</strain>
        <tissue evidence="16">Blood</tissue>
    </source>
</reference>
<dbReference type="Gene3D" id="1.20.1070.10">
    <property type="entry name" value="Rhodopsin 7-helix transmembrane proteins"/>
    <property type="match status" value="1"/>
</dbReference>
<evidence type="ECO:0000313" key="17">
    <source>
        <dbReference type="Proteomes" id="UP001181693"/>
    </source>
</evidence>
<dbReference type="PANTHER" id="PTHR24242">
    <property type="entry name" value="G-PROTEIN COUPLED RECEPTOR"/>
    <property type="match status" value="1"/>
</dbReference>
<evidence type="ECO:0000256" key="4">
    <source>
        <dbReference type="ARBA" id="ARBA00022692"/>
    </source>
</evidence>
<evidence type="ECO:0000256" key="5">
    <source>
        <dbReference type="ARBA" id="ARBA00022725"/>
    </source>
</evidence>
<feature type="transmembrane region" description="Helical" evidence="14">
    <location>
        <begin position="270"/>
        <end position="289"/>
    </location>
</feature>
<dbReference type="InterPro" id="IPR050939">
    <property type="entry name" value="Olfactory_GPCR1"/>
</dbReference>
<dbReference type="AlphaFoldDB" id="A0AAV3B4A5"/>